<dbReference type="InterPro" id="IPR036259">
    <property type="entry name" value="MFS_trans_sf"/>
</dbReference>
<dbReference type="CDD" id="cd17341">
    <property type="entry name" value="MFS_NRT2_like"/>
    <property type="match status" value="1"/>
</dbReference>
<evidence type="ECO:0000313" key="9">
    <source>
        <dbReference type="Proteomes" id="UP000247591"/>
    </source>
</evidence>
<keyword evidence="5 7" id="KW-0472">Membrane</keyword>
<dbReference type="GO" id="GO:0015112">
    <property type="term" value="F:nitrate transmembrane transporter activity"/>
    <property type="evidence" value="ECO:0007669"/>
    <property type="project" value="InterPro"/>
</dbReference>
<protein>
    <submittedName>
        <fullName evidence="8">NNP family nitrate/nitrite transporter-like MFS transporter</fullName>
    </submittedName>
</protein>
<dbReference type="GO" id="GO:0016020">
    <property type="term" value="C:membrane"/>
    <property type="evidence" value="ECO:0007669"/>
    <property type="project" value="UniProtKB-SubCell"/>
</dbReference>
<dbReference type="InterPro" id="IPR044772">
    <property type="entry name" value="NO3_transporter"/>
</dbReference>
<proteinExistence type="inferred from homology"/>
<feature type="transmembrane region" description="Helical" evidence="7">
    <location>
        <begin position="396"/>
        <end position="416"/>
    </location>
</feature>
<evidence type="ECO:0000256" key="3">
    <source>
        <dbReference type="ARBA" id="ARBA00022692"/>
    </source>
</evidence>
<dbReference type="EMBL" id="QJSP01000013">
    <property type="protein sequence ID" value="PYE14312.1"/>
    <property type="molecule type" value="Genomic_DNA"/>
</dbReference>
<dbReference type="Pfam" id="PF07690">
    <property type="entry name" value="MFS_1"/>
    <property type="match status" value="1"/>
</dbReference>
<evidence type="ECO:0000256" key="5">
    <source>
        <dbReference type="ARBA" id="ARBA00023136"/>
    </source>
</evidence>
<comment type="similarity">
    <text evidence="2">Belongs to the major facilitator superfamily. Nitrate/nitrite porter (TC 2.A.1.8) family.</text>
</comment>
<feature type="transmembrane region" description="Helical" evidence="7">
    <location>
        <begin position="308"/>
        <end position="330"/>
    </location>
</feature>
<evidence type="ECO:0000256" key="2">
    <source>
        <dbReference type="ARBA" id="ARBA00008432"/>
    </source>
</evidence>
<comment type="subcellular location">
    <subcellularLocation>
        <location evidence="1">Membrane</location>
        <topology evidence="1">Multi-pass membrane protein</topology>
    </subcellularLocation>
</comment>
<dbReference type="RefSeq" id="WP_110471480.1">
    <property type="nucleotide sequence ID" value="NZ_QJSP01000013.1"/>
</dbReference>
<name>A0A318RQT8_WILLI</name>
<evidence type="ECO:0000256" key="1">
    <source>
        <dbReference type="ARBA" id="ARBA00004141"/>
    </source>
</evidence>
<feature type="transmembrane region" description="Helical" evidence="7">
    <location>
        <begin position="35"/>
        <end position="59"/>
    </location>
</feature>
<dbReference type="OrthoDB" id="9771451at2"/>
<evidence type="ECO:0000256" key="6">
    <source>
        <dbReference type="SAM" id="MobiDB-lite"/>
    </source>
</evidence>
<evidence type="ECO:0000256" key="4">
    <source>
        <dbReference type="ARBA" id="ARBA00022989"/>
    </source>
</evidence>
<feature type="transmembrane region" description="Helical" evidence="7">
    <location>
        <begin position="342"/>
        <end position="367"/>
    </location>
</feature>
<feature type="transmembrane region" description="Helical" evidence="7">
    <location>
        <begin position="236"/>
        <end position="257"/>
    </location>
</feature>
<keyword evidence="4 7" id="KW-1133">Transmembrane helix</keyword>
<feature type="transmembrane region" description="Helical" evidence="7">
    <location>
        <begin position="166"/>
        <end position="189"/>
    </location>
</feature>
<evidence type="ECO:0000256" key="7">
    <source>
        <dbReference type="SAM" id="Phobius"/>
    </source>
</evidence>
<evidence type="ECO:0000313" key="8">
    <source>
        <dbReference type="EMBL" id="PYE14312.1"/>
    </source>
</evidence>
<sequence>MTVSGTQRKHYITDWDPEDVEAWDKGNAAIAKRNLVWSIICEHVGFSIWSMFSALALLMGPQYGISLDQKFVIGATATFVGSCLRIPYTQATAIFGGRNWAIFSAVVLMIPTGLTLMLMMNPGEFGFGWFLFVAALTGFGGGNFASSMTNINAFYPQRLKGWALGLNAGGGNIGVPAIQLVGLFVIWIASDKPEILCAIYLVLLAVAGVGAAIYMDNLDHQTSSGRAMLDTLKYKDTWLISLLYVGTFGSFIGFGFAFSQVLNISFTANGATKPALAAAQIAWIGPLLGSISRPYGGKLADRIGGGKITMYCFAAMIAASSILVVASAMSDANDKKITGGTLTAFVVGFVLLFIISGIANGSVYKIIPAIWEHKAKINPGLNTLGKANWSRSMSGALIGIAGAFGGLGGVAINLVLRDSYKSNQSATQAFAIFMAFYVVAALVTWWFYVRRSIETPSNSAATSDAPTADPANPAPVIP</sequence>
<comment type="caution">
    <text evidence="8">The sequence shown here is derived from an EMBL/GenBank/DDBJ whole genome shotgun (WGS) entry which is preliminary data.</text>
</comment>
<dbReference type="Proteomes" id="UP000247591">
    <property type="component" value="Unassembled WGS sequence"/>
</dbReference>
<dbReference type="AlphaFoldDB" id="A0A318RQT8"/>
<dbReference type="PANTHER" id="PTHR23515">
    <property type="entry name" value="HIGH-AFFINITY NITRATE TRANSPORTER 2.3"/>
    <property type="match status" value="1"/>
</dbReference>
<organism evidence="8 9">
    <name type="scientific">Williamsia limnetica</name>
    <dbReference type="NCBI Taxonomy" id="882452"/>
    <lineage>
        <taxon>Bacteria</taxon>
        <taxon>Bacillati</taxon>
        <taxon>Actinomycetota</taxon>
        <taxon>Actinomycetes</taxon>
        <taxon>Mycobacteriales</taxon>
        <taxon>Nocardiaceae</taxon>
        <taxon>Williamsia</taxon>
    </lineage>
</organism>
<feature type="transmembrane region" description="Helical" evidence="7">
    <location>
        <begin position="277"/>
        <end position="296"/>
    </location>
</feature>
<feature type="compositionally biased region" description="Low complexity" evidence="6">
    <location>
        <begin position="457"/>
        <end position="471"/>
    </location>
</feature>
<accession>A0A318RQT8</accession>
<feature type="transmembrane region" description="Helical" evidence="7">
    <location>
        <begin position="195"/>
        <end position="215"/>
    </location>
</feature>
<feature type="region of interest" description="Disordered" evidence="6">
    <location>
        <begin position="457"/>
        <end position="478"/>
    </location>
</feature>
<keyword evidence="9" id="KW-1185">Reference proteome</keyword>
<feature type="transmembrane region" description="Helical" evidence="7">
    <location>
        <begin position="71"/>
        <end position="88"/>
    </location>
</feature>
<dbReference type="SUPFAM" id="SSF103473">
    <property type="entry name" value="MFS general substrate transporter"/>
    <property type="match status" value="1"/>
</dbReference>
<dbReference type="InterPro" id="IPR011701">
    <property type="entry name" value="MFS"/>
</dbReference>
<reference evidence="8 9" key="1">
    <citation type="submission" date="2018-06" db="EMBL/GenBank/DDBJ databases">
        <title>Genomic Encyclopedia of Type Strains, Phase IV (KMG-IV): sequencing the most valuable type-strain genomes for metagenomic binning, comparative biology and taxonomic classification.</title>
        <authorList>
            <person name="Goeker M."/>
        </authorList>
    </citation>
    <scope>NUCLEOTIDE SEQUENCE [LARGE SCALE GENOMIC DNA]</scope>
    <source>
        <strain evidence="8 9">DSM 45521</strain>
    </source>
</reference>
<feature type="transmembrane region" description="Helical" evidence="7">
    <location>
        <begin position="428"/>
        <end position="449"/>
    </location>
</feature>
<gene>
    <name evidence="8" type="ORF">DFR67_113106</name>
</gene>
<feature type="transmembrane region" description="Helical" evidence="7">
    <location>
        <begin position="126"/>
        <end position="145"/>
    </location>
</feature>
<feature type="transmembrane region" description="Helical" evidence="7">
    <location>
        <begin position="100"/>
        <end position="120"/>
    </location>
</feature>
<dbReference type="Gene3D" id="1.20.1250.20">
    <property type="entry name" value="MFS general substrate transporter like domains"/>
    <property type="match status" value="1"/>
</dbReference>
<keyword evidence="3 7" id="KW-0812">Transmembrane</keyword>